<feature type="region of interest" description="Disordered" evidence="17">
    <location>
        <begin position="41"/>
        <end position="83"/>
    </location>
</feature>
<dbReference type="GO" id="GO:0031966">
    <property type="term" value="C:mitochondrial membrane"/>
    <property type="evidence" value="ECO:0007669"/>
    <property type="project" value="UniProtKB-SubCell"/>
</dbReference>
<comment type="similarity">
    <text evidence="5">Belongs to the neugrin family.</text>
</comment>
<feature type="region of interest" description="Disordered" evidence="17">
    <location>
        <begin position="189"/>
        <end position="249"/>
    </location>
</feature>
<evidence type="ECO:0000256" key="4">
    <source>
        <dbReference type="ARBA" id="ARBA00004613"/>
    </source>
</evidence>
<organism evidence="18 19">
    <name type="scientific">Umbra pygmaea</name>
    <name type="common">Eastern mudminnow</name>
    <dbReference type="NCBI Taxonomy" id="75934"/>
    <lineage>
        <taxon>Eukaryota</taxon>
        <taxon>Metazoa</taxon>
        <taxon>Chordata</taxon>
        <taxon>Craniata</taxon>
        <taxon>Vertebrata</taxon>
        <taxon>Euteleostomi</taxon>
        <taxon>Actinopterygii</taxon>
        <taxon>Neopterygii</taxon>
        <taxon>Teleostei</taxon>
        <taxon>Protacanthopterygii</taxon>
        <taxon>Esociformes</taxon>
        <taxon>Umbridae</taxon>
        <taxon>Umbra</taxon>
    </lineage>
</organism>
<evidence type="ECO:0000256" key="15">
    <source>
        <dbReference type="ARBA" id="ARBA00023242"/>
    </source>
</evidence>
<keyword evidence="13" id="KW-0472">Membrane</keyword>
<dbReference type="EMBL" id="JAGEUA010000001">
    <property type="protein sequence ID" value="KAL1020831.1"/>
    <property type="molecule type" value="Genomic_DNA"/>
</dbReference>
<evidence type="ECO:0000256" key="7">
    <source>
        <dbReference type="ARBA" id="ARBA00016593"/>
    </source>
</evidence>
<keyword evidence="14" id="KW-0325">Glycoprotein</keyword>
<dbReference type="GO" id="GO:0005576">
    <property type="term" value="C:extracellular region"/>
    <property type="evidence" value="ECO:0007669"/>
    <property type="project" value="UniProtKB-SubCell"/>
</dbReference>
<evidence type="ECO:0000256" key="12">
    <source>
        <dbReference type="ARBA" id="ARBA00023128"/>
    </source>
</evidence>
<keyword evidence="8" id="KW-0217">Developmental protein</keyword>
<comment type="function">
    <text evidence="1">Plays an essential role in mitochondrial ribosome biogenesis. As a component of a functional protein-RNA module, consisting of RCC1L, NGRN, RPUSD3, RPUSD4, TRUB2, FASTKD2 and 16S mitochondrial ribosomal RNA (16S mt-rRNA), controls 16S mt-rRNA abundance and is required for intra-mitochondrial translation of core subunits of the oxidative phosphorylation system.</text>
</comment>
<sequence length="350" mass="39382">MAIMSLKMVSLIASRLGKLSNFHVKCEVSSTWSFMVSAKRNSSRHANRDANKEWFGQGKNQTHEISANRDRRKERFKEEDPDMDDVDDKLQAVLSEERKRQRRLKYHIIKRQMSESGAPERKLTWDAMEQIRYLKQELPGEWTVDRLAEGFSVHRSVILRVLRSRFTPPLERRAKQDATVLARLGQQALPGEGDTAGRGRQLLPGGGGTVGKGVLNLPGGPGRSQLSAGEGAGGPGRPQLPGSALGSSTPTMLISLQSQSLKPREDSAQLFSAWHNRHTSVQQCPLEAEESISKHNELETDKEEDQLEEWDGRVFSDQELEELMRSTKPTSVIQMGKDFFDSEGNFLYRI</sequence>
<evidence type="ECO:0000256" key="10">
    <source>
        <dbReference type="ARBA" id="ARBA00022729"/>
    </source>
</evidence>
<comment type="caution">
    <text evidence="18">The sequence shown here is derived from an EMBL/GenBank/DDBJ whole genome shotgun (WGS) entry which is preliminary data.</text>
</comment>
<evidence type="ECO:0000256" key="5">
    <source>
        <dbReference type="ARBA" id="ARBA00008082"/>
    </source>
</evidence>
<dbReference type="PANTHER" id="PTHR13475:SF4">
    <property type="entry name" value="NEUGRIN"/>
    <property type="match status" value="1"/>
</dbReference>
<dbReference type="Proteomes" id="UP001557470">
    <property type="component" value="Unassembled WGS sequence"/>
</dbReference>
<dbReference type="AlphaFoldDB" id="A0ABD0XH96"/>
<keyword evidence="9" id="KW-0964">Secreted</keyword>
<evidence type="ECO:0000313" key="19">
    <source>
        <dbReference type="Proteomes" id="UP001557470"/>
    </source>
</evidence>
<evidence type="ECO:0000256" key="3">
    <source>
        <dbReference type="ARBA" id="ARBA00004325"/>
    </source>
</evidence>
<keyword evidence="12" id="KW-0496">Mitochondrion</keyword>
<feature type="compositionally biased region" description="Basic and acidic residues" evidence="17">
    <location>
        <begin position="66"/>
        <end position="78"/>
    </location>
</feature>
<evidence type="ECO:0000256" key="1">
    <source>
        <dbReference type="ARBA" id="ARBA00003783"/>
    </source>
</evidence>
<reference evidence="18 19" key="1">
    <citation type="submission" date="2024-06" db="EMBL/GenBank/DDBJ databases">
        <authorList>
            <person name="Pan Q."/>
            <person name="Wen M."/>
            <person name="Jouanno E."/>
            <person name="Zahm M."/>
            <person name="Klopp C."/>
            <person name="Cabau C."/>
            <person name="Louis A."/>
            <person name="Berthelot C."/>
            <person name="Parey E."/>
            <person name="Roest Crollius H."/>
            <person name="Montfort J."/>
            <person name="Robinson-Rechavi M."/>
            <person name="Bouchez O."/>
            <person name="Lampietro C."/>
            <person name="Lopez Roques C."/>
            <person name="Donnadieu C."/>
            <person name="Postlethwait J."/>
            <person name="Bobe J."/>
            <person name="Verreycken H."/>
            <person name="Guiguen Y."/>
        </authorList>
    </citation>
    <scope>NUCLEOTIDE SEQUENCE [LARGE SCALE GENOMIC DNA]</scope>
    <source>
        <strain evidence="18">Up_M1</strain>
        <tissue evidence="18">Testis</tissue>
    </source>
</reference>
<evidence type="ECO:0000256" key="2">
    <source>
        <dbReference type="ARBA" id="ARBA00004123"/>
    </source>
</evidence>
<dbReference type="GO" id="GO:0030154">
    <property type="term" value="P:cell differentiation"/>
    <property type="evidence" value="ECO:0007669"/>
    <property type="project" value="UniProtKB-KW"/>
</dbReference>
<evidence type="ECO:0000256" key="13">
    <source>
        <dbReference type="ARBA" id="ARBA00023136"/>
    </source>
</evidence>
<evidence type="ECO:0000256" key="11">
    <source>
        <dbReference type="ARBA" id="ARBA00022782"/>
    </source>
</evidence>
<keyword evidence="15" id="KW-0539">Nucleus</keyword>
<dbReference type="Pfam" id="PF06413">
    <property type="entry name" value="Neugrin"/>
    <property type="match status" value="1"/>
</dbReference>
<accession>A0ABD0XH96</accession>
<keyword evidence="19" id="KW-1185">Reference proteome</keyword>
<evidence type="ECO:0000256" key="14">
    <source>
        <dbReference type="ARBA" id="ARBA00023180"/>
    </source>
</evidence>
<evidence type="ECO:0000256" key="17">
    <source>
        <dbReference type="SAM" id="MobiDB-lite"/>
    </source>
</evidence>
<comment type="subunit">
    <text evidence="6">Forms a regulatory protein-RNA complex, consisting of RCC1L, NGRN, RPUSD3, RPUSD4, TRUB2, FASTKD2 and 16S mt-rRNA. Interacts with 16S mt-rRNA; this interaction is direct.</text>
</comment>
<evidence type="ECO:0000256" key="16">
    <source>
        <dbReference type="ARBA" id="ARBA00029657"/>
    </source>
</evidence>
<dbReference type="PANTHER" id="PTHR13475">
    <property type="entry name" value="NEUGRIN"/>
    <property type="match status" value="1"/>
</dbReference>
<protein>
    <recommendedName>
        <fullName evidence="7">Neugrin</fullName>
    </recommendedName>
    <alternativeName>
        <fullName evidence="16">Neurite outgrowth-associated protein</fullName>
    </alternativeName>
</protein>
<dbReference type="InterPro" id="IPR010487">
    <property type="entry name" value="NGRN/Rrg9"/>
</dbReference>
<comment type="subcellular location">
    <subcellularLocation>
        <location evidence="3">Mitochondrion membrane</location>
    </subcellularLocation>
    <subcellularLocation>
        <location evidence="2">Nucleus</location>
    </subcellularLocation>
    <subcellularLocation>
        <location evidence="4">Secreted</location>
    </subcellularLocation>
</comment>
<evidence type="ECO:0000313" key="18">
    <source>
        <dbReference type="EMBL" id="KAL1020831.1"/>
    </source>
</evidence>
<keyword evidence="10" id="KW-0732">Signal</keyword>
<gene>
    <name evidence="18" type="ORF">UPYG_G00005270</name>
</gene>
<evidence type="ECO:0000256" key="8">
    <source>
        <dbReference type="ARBA" id="ARBA00022473"/>
    </source>
</evidence>
<keyword evidence="11" id="KW-0221">Differentiation</keyword>
<dbReference type="GO" id="GO:0005634">
    <property type="term" value="C:nucleus"/>
    <property type="evidence" value="ECO:0007669"/>
    <property type="project" value="UniProtKB-SubCell"/>
</dbReference>
<proteinExistence type="inferred from homology"/>
<evidence type="ECO:0000256" key="6">
    <source>
        <dbReference type="ARBA" id="ARBA00011308"/>
    </source>
</evidence>
<name>A0ABD0XH96_UMBPY</name>
<evidence type="ECO:0000256" key="9">
    <source>
        <dbReference type="ARBA" id="ARBA00022525"/>
    </source>
</evidence>